<dbReference type="UniPathway" id="UPA00113">
    <property type="reaction ID" value="UER00529"/>
</dbReference>
<protein>
    <recommendedName>
        <fullName evidence="1">N-acetyltransferase domain-containing protein</fullName>
    </recommendedName>
</protein>
<dbReference type="CDD" id="cd04301">
    <property type="entry name" value="NAT_SF"/>
    <property type="match status" value="1"/>
</dbReference>
<dbReference type="GO" id="GO:0008080">
    <property type="term" value="F:N-acetyltransferase activity"/>
    <property type="evidence" value="ECO:0007669"/>
    <property type="project" value="TreeGrafter"/>
</dbReference>
<comment type="caution">
    <text evidence="2">The sequence shown here is derived from an EMBL/GenBank/DDBJ whole genome shotgun (WGS) entry which is preliminary data.</text>
</comment>
<proteinExistence type="predicted"/>
<feature type="domain" description="N-acetyltransferase" evidence="1">
    <location>
        <begin position="7"/>
        <end position="155"/>
    </location>
</feature>
<name>A0A8H7PXY6_MORIS</name>
<dbReference type="Pfam" id="PF13673">
    <property type="entry name" value="Acetyltransf_10"/>
    <property type="match status" value="1"/>
</dbReference>
<dbReference type="InterPro" id="IPR039143">
    <property type="entry name" value="GNPNAT1-like"/>
</dbReference>
<dbReference type="Proteomes" id="UP000654370">
    <property type="component" value="Unassembled WGS sequence"/>
</dbReference>
<evidence type="ECO:0000313" key="2">
    <source>
        <dbReference type="EMBL" id="KAG2181186.1"/>
    </source>
</evidence>
<dbReference type="InterPro" id="IPR000182">
    <property type="entry name" value="GNAT_dom"/>
</dbReference>
<dbReference type="SUPFAM" id="SSF55729">
    <property type="entry name" value="Acyl-CoA N-acyltransferases (Nat)"/>
    <property type="match status" value="1"/>
</dbReference>
<dbReference type="PANTHER" id="PTHR13355:SF22">
    <property type="entry name" value="SLL0786 PROTEIN"/>
    <property type="match status" value="1"/>
</dbReference>
<accession>A0A8H7PXY6</accession>
<evidence type="ECO:0000313" key="3">
    <source>
        <dbReference type="Proteomes" id="UP000654370"/>
    </source>
</evidence>
<dbReference type="EMBL" id="JAEPQZ010000005">
    <property type="protein sequence ID" value="KAG2181186.1"/>
    <property type="molecule type" value="Genomic_DNA"/>
</dbReference>
<dbReference type="InterPro" id="IPR016181">
    <property type="entry name" value="Acyl_CoA_acyltransferase"/>
</dbReference>
<dbReference type="GO" id="GO:0006048">
    <property type="term" value="P:UDP-N-acetylglucosamine biosynthetic process"/>
    <property type="evidence" value="ECO:0007669"/>
    <property type="project" value="UniProtKB-UniPathway"/>
</dbReference>
<dbReference type="AlphaFoldDB" id="A0A8H7PXY6"/>
<dbReference type="OrthoDB" id="329272at2759"/>
<sequence>MAFTQPLVSQAVDAQDIQSCYDVRIRVFVHEQKIPLELEIDEYDPVCLHWLATAVEVSQQSRQALGTVRLYPVPNSSIGKLGRLAVDLSARGLGLGRKLVEALEQDAKAKSMTSIEAHAQVAKRLFYEKLGYHVMDETVFIEDGVEHVKMGKLLG</sequence>
<organism evidence="2 3">
    <name type="scientific">Mortierella isabellina</name>
    <name type="common">Filamentous fungus</name>
    <name type="synonym">Umbelopsis isabellina</name>
    <dbReference type="NCBI Taxonomy" id="91625"/>
    <lineage>
        <taxon>Eukaryota</taxon>
        <taxon>Fungi</taxon>
        <taxon>Fungi incertae sedis</taxon>
        <taxon>Mucoromycota</taxon>
        <taxon>Mucoromycotina</taxon>
        <taxon>Umbelopsidomycetes</taxon>
        <taxon>Umbelopsidales</taxon>
        <taxon>Umbelopsidaceae</taxon>
        <taxon>Umbelopsis</taxon>
    </lineage>
</organism>
<dbReference type="PROSITE" id="PS51186">
    <property type="entry name" value="GNAT"/>
    <property type="match status" value="1"/>
</dbReference>
<dbReference type="PANTHER" id="PTHR13355">
    <property type="entry name" value="GLUCOSAMINE 6-PHOSPHATE N-ACETYLTRANSFERASE"/>
    <property type="match status" value="1"/>
</dbReference>
<reference evidence="2" key="1">
    <citation type="submission" date="2020-12" db="EMBL/GenBank/DDBJ databases">
        <title>Metabolic potential, ecology and presence of endohyphal bacteria is reflected in genomic diversity of Mucoromycotina.</title>
        <authorList>
            <person name="Muszewska A."/>
            <person name="Okrasinska A."/>
            <person name="Steczkiewicz K."/>
            <person name="Drgas O."/>
            <person name="Orlowska M."/>
            <person name="Perlinska-Lenart U."/>
            <person name="Aleksandrzak-Piekarczyk T."/>
            <person name="Szatraj K."/>
            <person name="Zielenkiewicz U."/>
            <person name="Pilsyk S."/>
            <person name="Malc E."/>
            <person name="Mieczkowski P."/>
            <person name="Kruszewska J.S."/>
            <person name="Biernat P."/>
            <person name="Pawlowska J."/>
        </authorList>
    </citation>
    <scope>NUCLEOTIDE SEQUENCE</scope>
    <source>
        <strain evidence="2">WA0000067209</strain>
    </source>
</reference>
<dbReference type="Gene3D" id="3.40.630.30">
    <property type="match status" value="1"/>
</dbReference>
<evidence type="ECO:0000259" key="1">
    <source>
        <dbReference type="PROSITE" id="PS51186"/>
    </source>
</evidence>
<gene>
    <name evidence="2" type="ORF">INT43_008768</name>
</gene>
<keyword evidence="3" id="KW-1185">Reference proteome</keyword>